<evidence type="ECO:0000256" key="1">
    <source>
        <dbReference type="SAM" id="Phobius"/>
    </source>
</evidence>
<proteinExistence type="predicted"/>
<dbReference type="AlphaFoldDB" id="A0AAW5LG54"/>
<comment type="caution">
    <text evidence="2">The sequence shown here is derived from an EMBL/GenBank/DDBJ whole genome shotgun (WGS) entry which is preliminary data.</text>
</comment>
<sequence length="52" mass="6027">MVEHMLDFMLGPMRGITQFYMDNLLVCNSAVFLSYFGSKLFKKKKLTSEQTS</sequence>
<protein>
    <submittedName>
        <fullName evidence="2">Uncharacterized protein</fullName>
    </submittedName>
</protein>
<gene>
    <name evidence="2" type="ORF">NQ032_09470</name>
</gene>
<dbReference type="EMBL" id="JANILD010000004">
    <property type="protein sequence ID" value="MCQ9303825.1"/>
    <property type="molecule type" value="Genomic_DNA"/>
</dbReference>
<dbReference type="RefSeq" id="WP_049320541.1">
    <property type="nucleotide sequence ID" value="NZ_CP064868.1"/>
</dbReference>
<evidence type="ECO:0000313" key="3">
    <source>
        <dbReference type="Proteomes" id="UP001204068"/>
    </source>
</evidence>
<accession>A0AAW5LG54</accession>
<evidence type="ECO:0000313" key="2">
    <source>
        <dbReference type="EMBL" id="MCQ9303825.1"/>
    </source>
</evidence>
<keyword evidence="1" id="KW-0472">Membrane</keyword>
<keyword evidence="1" id="KW-1133">Transmembrane helix</keyword>
<reference evidence="2" key="1">
    <citation type="submission" date="2022-07" db="EMBL/GenBank/DDBJ databases">
        <title>Bacterial species isolated from the porcine tonsil microbiota.</title>
        <authorList>
            <person name="Oliveira I.M.F."/>
        </authorList>
    </citation>
    <scope>NUCLEOTIDE SEQUENCE</scope>
    <source>
        <strain evidence="2">8QC2O2</strain>
    </source>
</reference>
<feature type="transmembrane region" description="Helical" evidence="1">
    <location>
        <begin position="20"/>
        <end position="38"/>
    </location>
</feature>
<dbReference type="Proteomes" id="UP001204068">
    <property type="component" value="Unassembled WGS sequence"/>
</dbReference>
<keyword evidence="1" id="KW-0812">Transmembrane</keyword>
<organism evidence="2 3">
    <name type="scientific">Mammaliicoccus sciuri</name>
    <name type="common">Staphylococcus sciuri</name>
    <dbReference type="NCBI Taxonomy" id="1296"/>
    <lineage>
        <taxon>Bacteria</taxon>
        <taxon>Bacillati</taxon>
        <taxon>Bacillota</taxon>
        <taxon>Bacilli</taxon>
        <taxon>Bacillales</taxon>
        <taxon>Staphylococcaceae</taxon>
        <taxon>Mammaliicoccus</taxon>
    </lineage>
</organism>
<name>A0AAW5LG54_MAMSC</name>